<evidence type="ECO:0000256" key="2">
    <source>
        <dbReference type="ARBA" id="ARBA00004496"/>
    </source>
</evidence>
<dbReference type="Gene3D" id="1.20.140.50">
    <property type="entry name" value="alix/aip1 like domains"/>
    <property type="match status" value="1"/>
</dbReference>
<evidence type="ECO:0000313" key="6">
    <source>
        <dbReference type="EMBL" id="EAR99565.3"/>
    </source>
</evidence>
<dbReference type="eggNOG" id="KOG2220">
    <property type="taxonomic scope" value="Eukaryota"/>
</dbReference>
<dbReference type="GO" id="GO:0043328">
    <property type="term" value="P:protein transport to vacuole involved in ubiquitin-dependent protein catabolic process via the multivesicular body sorting pathway"/>
    <property type="evidence" value="ECO:0007669"/>
    <property type="project" value="TreeGrafter"/>
</dbReference>
<dbReference type="InterPro" id="IPR025304">
    <property type="entry name" value="ALIX_V_dom"/>
</dbReference>
<dbReference type="CDD" id="cd09034">
    <property type="entry name" value="BRO1_Alix_like"/>
    <property type="match status" value="1"/>
</dbReference>
<keyword evidence="4" id="KW-0967">Endosome</keyword>
<dbReference type="Pfam" id="PF13949">
    <property type="entry name" value="ALIX_LYPXL_bnd"/>
    <property type="match status" value="1"/>
</dbReference>
<dbReference type="KEGG" id="tet:TTHERM_00138280"/>
<dbReference type="PANTHER" id="PTHR23030:SF30">
    <property type="entry name" value="TYROSINE-PROTEIN PHOSPHATASE NON-RECEPTOR TYPE 23"/>
    <property type="match status" value="1"/>
</dbReference>
<evidence type="ECO:0000259" key="5">
    <source>
        <dbReference type="PROSITE" id="PS51180"/>
    </source>
</evidence>
<comment type="subcellular location">
    <subcellularLocation>
        <location evidence="2">Cytoplasm</location>
    </subcellularLocation>
    <subcellularLocation>
        <location evidence="1">Endosome</location>
    </subcellularLocation>
</comment>
<proteinExistence type="predicted"/>
<dbReference type="PROSITE" id="PS51180">
    <property type="entry name" value="BRO1"/>
    <property type="match status" value="1"/>
</dbReference>
<dbReference type="Pfam" id="PF03097">
    <property type="entry name" value="BRO1"/>
    <property type="match status" value="1"/>
</dbReference>
<dbReference type="Gene3D" id="1.20.120.560">
    <property type="entry name" value="alix/aip1 in complex with the ypdl late domain"/>
    <property type="match status" value="1"/>
</dbReference>
<evidence type="ECO:0000256" key="4">
    <source>
        <dbReference type="ARBA" id="ARBA00022753"/>
    </source>
</evidence>
<dbReference type="Proteomes" id="UP000009168">
    <property type="component" value="Unassembled WGS sequence"/>
</dbReference>
<gene>
    <name evidence="6" type="ORF">TTHERM_00138280</name>
</gene>
<dbReference type="InterPro" id="IPR004328">
    <property type="entry name" value="BRO1_dom"/>
</dbReference>
<dbReference type="EMBL" id="GG662639">
    <property type="protein sequence ID" value="EAR99565.3"/>
    <property type="molecule type" value="Genomic_DNA"/>
</dbReference>
<protein>
    <submittedName>
        <fullName evidence="6">Alix V-shaped domain binding to HIV protein</fullName>
    </submittedName>
</protein>
<evidence type="ECO:0000256" key="3">
    <source>
        <dbReference type="ARBA" id="ARBA00022490"/>
    </source>
</evidence>
<name>I7M8S3_TETTS</name>
<dbReference type="InterPro" id="IPR038499">
    <property type="entry name" value="BRO1_sf"/>
</dbReference>
<dbReference type="GeneID" id="7839942"/>
<dbReference type="STRING" id="312017.I7M8S3"/>
<evidence type="ECO:0000256" key="1">
    <source>
        <dbReference type="ARBA" id="ARBA00004177"/>
    </source>
</evidence>
<feature type="domain" description="BRO1" evidence="5">
    <location>
        <begin position="2"/>
        <end position="485"/>
    </location>
</feature>
<sequence length="806" mass="94552">MDFIRFPFKTTNQTKIKESFRKHIISKYGGEEAFQAVEKAFETINELRDRLNFDQVSINNIVECENLERTIYKYLKYAQQLQKKFKFESWQQDRVNIEFQWTDSFRQKEIITKTSNLRVEMCSILYNLAILLYYIGIAYMSNGSSDGRKNAIKKYRYALWAIMELKRNLPSIIKDLKKPHLDFTVQNISTLENILYGLCYICLFFNLEQNENQIGIQHIASLAGEANKHFQLALKITNEVFNDQNTSFSKNFLLEQKKFLYSNTVYYFGMTALKMAKHHQNKLETEQQIPHMGIAIAYLEKARGILQLAMKNLDNISQSKKDSINKLSQTIEQMYQEFVQKNQQIYRHQIINEQQLPMTQLQQNIRIVFAMPPDLEVEQPDEAQFRNLLSPDIIQLLKEVKKIAERNKTEVCNNLKALKEFRIKSYLANFVNGYLEMLQQSSHYQQKNGMSAMRMSRQLPQTIQQKLDAIQKKKGEEEILRLITVLDDNSTNAQIYINECLEKLKKEEIEDEINRNKYKQSWEIVPSTQANHSYIMKIKELQGNLREGEAIDNQSKQQYQDLQFYFQLIRQGKDYIVSLIPQAQDQQFAREFTTQIENINQLDESVRNIISQVEQETDSNKDYLAKVDIQLLLSQASQQRLNRDKTIEFICSQSTQIYMTLNQIINQASLMVEEICKISQFLNSKKMANEAQDSIKEIEKINNGLGRIMELQSDLEQGIEFYKLLFAAITDIDSEIEDYLTSRQQLKENQIYVIDVKKQNENNDGYVTDQPFFGDGGFPIGQSKYIPVNNQQQSFVNQSSEIDHTW</sequence>
<dbReference type="RefSeq" id="XP_001019810.3">
    <property type="nucleotide sequence ID" value="XM_001019810.3"/>
</dbReference>
<keyword evidence="3" id="KW-0963">Cytoplasm</keyword>
<reference evidence="7" key="1">
    <citation type="journal article" date="2006" name="PLoS Biol.">
        <title>Macronuclear genome sequence of the ciliate Tetrahymena thermophila, a model eukaryote.</title>
        <authorList>
            <person name="Eisen J.A."/>
            <person name="Coyne R.S."/>
            <person name="Wu M."/>
            <person name="Wu D."/>
            <person name="Thiagarajan M."/>
            <person name="Wortman J.R."/>
            <person name="Badger J.H."/>
            <person name="Ren Q."/>
            <person name="Amedeo P."/>
            <person name="Jones K.M."/>
            <person name="Tallon L.J."/>
            <person name="Delcher A.L."/>
            <person name="Salzberg S.L."/>
            <person name="Silva J.C."/>
            <person name="Haas B.J."/>
            <person name="Majoros W.H."/>
            <person name="Farzad M."/>
            <person name="Carlton J.M."/>
            <person name="Smith R.K. Jr."/>
            <person name="Garg J."/>
            <person name="Pearlman R.E."/>
            <person name="Karrer K.M."/>
            <person name="Sun L."/>
            <person name="Manning G."/>
            <person name="Elde N.C."/>
            <person name="Turkewitz A.P."/>
            <person name="Asai D.J."/>
            <person name="Wilkes D.E."/>
            <person name="Wang Y."/>
            <person name="Cai H."/>
            <person name="Collins K."/>
            <person name="Stewart B.A."/>
            <person name="Lee S.R."/>
            <person name="Wilamowska K."/>
            <person name="Weinberg Z."/>
            <person name="Ruzzo W.L."/>
            <person name="Wloga D."/>
            <person name="Gaertig J."/>
            <person name="Frankel J."/>
            <person name="Tsao C.-C."/>
            <person name="Gorovsky M.A."/>
            <person name="Keeling P.J."/>
            <person name="Waller R.F."/>
            <person name="Patron N.J."/>
            <person name="Cherry J.M."/>
            <person name="Stover N.A."/>
            <person name="Krieger C.J."/>
            <person name="del Toro C."/>
            <person name="Ryder H.F."/>
            <person name="Williamson S.C."/>
            <person name="Barbeau R.A."/>
            <person name="Hamilton E.P."/>
            <person name="Orias E."/>
        </authorList>
    </citation>
    <scope>NUCLEOTIDE SEQUENCE [LARGE SCALE GENOMIC DNA]</scope>
    <source>
        <strain evidence="7">SB210</strain>
    </source>
</reference>
<dbReference type="SMART" id="SM01041">
    <property type="entry name" value="BRO1"/>
    <property type="match status" value="1"/>
</dbReference>
<keyword evidence="7" id="KW-1185">Reference proteome</keyword>
<evidence type="ECO:0000313" key="7">
    <source>
        <dbReference type="Proteomes" id="UP000009168"/>
    </source>
</evidence>
<dbReference type="PANTHER" id="PTHR23030">
    <property type="entry name" value="PCD6 INTERACTING PROTEIN-RELATED"/>
    <property type="match status" value="1"/>
</dbReference>
<dbReference type="GO" id="GO:0005768">
    <property type="term" value="C:endosome"/>
    <property type="evidence" value="ECO:0007669"/>
    <property type="project" value="UniProtKB-SubCell"/>
</dbReference>
<accession>I7M8S3</accession>
<dbReference type="AlphaFoldDB" id="I7M8S3"/>
<dbReference type="InParanoid" id="I7M8S3"/>
<organism evidence="6 7">
    <name type="scientific">Tetrahymena thermophila (strain SB210)</name>
    <dbReference type="NCBI Taxonomy" id="312017"/>
    <lineage>
        <taxon>Eukaryota</taxon>
        <taxon>Sar</taxon>
        <taxon>Alveolata</taxon>
        <taxon>Ciliophora</taxon>
        <taxon>Intramacronucleata</taxon>
        <taxon>Oligohymenophorea</taxon>
        <taxon>Hymenostomatida</taxon>
        <taxon>Tetrahymenina</taxon>
        <taxon>Tetrahymenidae</taxon>
        <taxon>Tetrahymena</taxon>
    </lineage>
</organism>
<dbReference type="Gene3D" id="1.25.40.280">
    <property type="entry name" value="alix/aip1 like domains"/>
    <property type="match status" value="1"/>
</dbReference>